<dbReference type="AlphaFoldDB" id="A0A2Z6AXK1"/>
<dbReference type="PROSITE" id="PS00380">
    <property type="entry name" value="RHODANESE_1"/>
    <property type="match status" value="1"/>
</dbReference>
<organism evidence="2 3">
    <name type="scientific">Desulfovibrio ferrophilus</name>
    <dbReference type="NCBI Taxonomy" id="241368"/>
    <lineage>
        <taxon>Bacteria</taxon>
        <taxon>Pseudomonadati</taxon>
        <taxon>Thermodesulfobacteriota</taxon>
        <taxon>Desulfovibrionia</taxon>
        <taxon>Desulfovibrionales</taxon>
        <taxon>Desulfovibrionaceae</taxon>
        <taxon>Desulfovibrio</taxon>
    </lineage>
</organism>
<dbReference type="InterPro" id="IPR036873">
    <property type="entry name" value="Rhodanese-like_dom_sf"/>
</dbReference>
<evidence type="ECO:0000313" key="3">
    <source>
        <dbReference type="Proteomes" id="UP000269883"/>
    </source>
</evidence>
<gene>
    <name evidence="2" type="ORF">DFE_1209</name>
</gene>
<dbReference type="Proteomes" id="UP000269883">
    <property type="component" value="Chromosome"/>
</dbReference>
<dbReference type="CDD" id="cd00158">
    <property type="entry name" value="RHOD"/>
    <property type="match status" value="1"/>
</dbReference>
<dbReference type="InterPro" id="IPR001307">
    <property type="entry name" value="Thiosulphate_STrfase_CS"/>
</dbReference>
<dbReference type="PROSITE" id="PS50206">
    <property type="entry name" value="RHODANESE_3"/>
    <property type="match status" value="1"/>
</dbReference>
<sequence>MRLYTPRLVFLYQAIILVSVSIALGWSANELHPDKLAWLNIEDDTIVANSGLATVADIDVTEAMRLHAANEAVFIDARHEADYALGHIPGALSIPLGLFEDEIEAVLASHDREAQYVIYCSSITCGMAQELALALGFMEYPNVVVFAGGMAAWVEAGGESEVVAQ</sequence>
<dbReference type="SMART" id="SM00450">
    <property type="entry name" value="RHOD"/>
    <property type="match status" value="1"/>
</dbReference>
<dbReference type="GO" id="GO:0004792">
    <property type="term" value="F:thiosulfate-cyanide sulfurtransferase activity"/>
    <property type="evidence" value="ECO:0007669"/>
    <property type="project" value="InterPro"/>
</dbReference>
<feature type="domain" description="Rhodanese" evidence="1">
    <location>
        <begin position="68"/>
        <end position="162"/>
    </location>
</feature>
<keyword evidence="3" id="KW-1185">Reference proteome</keyword>
<dbReference type="PANTHER" id="PTHR43031">
    <property type="entry name" value="FAD-DEPENDENT OXIDOREDUCTASE"/>
    <property type="match status" value="1"/>
</dbReference>
<dbReference type="Pfam" id="PF00581">
    <property type="entry name" value="Rhodanese"/>
    <property type="match status" value="1"/>
</dbReference>
<protein>
    <submittedName>
        <fullName evidence="2">Sulfurtransferase</fullName>
    </submittedName>
</protein>
<proteinExistence type="predicted"/>
<reference evidence="2 3" key="1">
    <citation type="journal article" date="2018" name="Sci. Adv.">
        <title>Multi-heme cytochromes provide a pathway for survival in energy-limited environments.</title>
        <authorList>
            <person name="Deng X."/>
            <person name="Dohmae N."/>
            <person name="Nealson K.H."/>
            <person name="Hashimoto K."/>
            <person name="Okamoto A."/>
        </authorList>
    </citation>
    <scope>NUCLEOTIDE SEQUENCE [LARGE SCALE GENOMIC DNA]</scope>
    <source>
        <strain evidence="2 3">IS5</strain>
    </source>
</reference>
<evidence type="ECO:0000313" key="2">
    <source>
        <dbReference type="EMBL" id="BBD07935.1"/>
    </source>
</evidence>
<dbReference type="InterPro" id="IPR050229">
    <property type="entry name" value="GlpE_sulfurtransferase"/>
</dbReference>
<name>A0A2Z6AXK1_9BACT</name>
<dbReference type="RefSeq" id="WP_126377622.1">
    <property type="nucleotide sequence ID" value="NZ_AP017378.1"/>
</dbReference>
<evidence type="ECO:0000259" key="1">
    <source>
        <dbReference type="PROSITE" id="PS50206"/>
    </source>
</evidence>
<dbReference type="PANTHER" id="PTHR43031:SF7">
    <property type="entry name" value="NITRIC OXIDE REDUCTASE FLRD-NAD(+) REDUCTASE"/>
    <property type="match status" value="1"/>
</dbReference>
<dbReference type="KEGG" id="dfl:DFE_1209"/>
<dbReference type="InterPro" id="IPR001763">
    <property type="entry name" value="Rhodanese-like_dom"/>
</dbReference>
<dbReference type="Gene3D" id="3.40.250.10">
    <property type="entry name" value="Rhodanese-like domain"/>
    <property type="match status" value="1"/>
</dbReference>
<accession>A0A2Z6AXK1</accession>
<keyword evidence="2" id="KW-0808">Transferase</keyword>
<dbReference type="SUPFAM" id="SSF52821">
    <property type="entry name" value="Rhodanese/Cell cycle control phosphatase"/>
    <property type="match status" value="1"/>
</dbReference>
<dbReference type="EMBL" id="AP017378">
    <property type="protein sequence ID" value="BBD07935.1"/>
    <property type="molecule type" value="Genomic_DNA"/>
</dbReference>
<dbReference type="OrthoDB" id="9789348at2"/>